<dbReference type="EMBL" id="CP020745">
    <property type="protein sequence ID" value="ARJ25664.1"/>
    <property type="molecule type" value="Genomic_DNA"/>
</dbReference>
<name>A0A1W6AIM0_BACMY</name>
<feature type="domain" description="Pesticidal crystal protein Cry" evidence="1">
    <location>
        <begin position="179"/>
        <end position="254"/>
    </location>
</feature>
<reference evidence="3 4" key="1">
    <citation type="submission" date="2017-04" db="EMBL/GenBank/DDBJ databases">
        <title>The Characteristic of a Fine Plant Growth-Promoting Rhizobacteria Bacillus mycoides Gnyt1 and its Whole Genome Sequencing Analysis.</title>
        <authorList>
            <person name="Li J.H."/>
            <person name="Yao T."/>
        </authorList>
    </citation>
    <scope>NUCLEOTIDE SEQUENCE [LARGE SCALE GENOMIC DNA]</scope>
    <source>
        <strain evidence="3 4">Gnyt1</strain>
        <plasmid evidence="4">Plasmid unnamed2</plasmid>
    </source>
</reference>
<dbReference type="Proteomes" id="UP000192932">
    <property type="component" value="Plasmid unnamed2"/>
</dbReference>
<feature type="domain" description="Pesticidal crystal protein Cry" evidence="1">
    <location>
        <begin position="58"/>
        <end position="153"/>
    </location>
</feature>
<sequence>MFTSGTKNTLKIETTDYEIDQAAISIECMSDEQNSQEKMMLWDEVKQAKQLSQSRNLLQNGDFGDFSGNDWTFGNDIIIGSNNSIFKGNFLQMRGARDIYGTIFPTYIYQKIDESKLKPYTRYRVRGFVGSSKDLKLMVTRYGKEIDAIMNVSNDLAYMQPNPSCGDYRCEPSSQYVSQGGYPTPTDGYALDMYACPSSSDKKHVMCHDRHPFDFHIDTGEVDANTNVGIDVLFKISNPDGYATVGNLEVIEEGPLTGEALAHVKQKEKKWKQYMEKKRWETQKAYDPAKQAVDALFANAQELQYHITLDHIKNANQLVQSIPYVHHAWLPDVPGMNDDLYQGLNARIMQAYNLYDARNVITNGDFTQGLTGWHAAGKATVQLMDGASVLVLSNWSAGVSQNLHAQEHHGYVLRVIAKKEGPGKGYVTMMDCNGNQETMKFTSCEEGYMTKTVEIFPESDRVRIEIGETEGTFYIDSIELICMKGYNSNYNQNTGTMYEQEHSSNYNQNNSDVYNQNYTNSYDQHSGCTCNQGHNNNQNSGCTCNQG</sequence>
<dbReference type="InterPro" id="IPR008979">
    <property type="entry name" value="Galactose-bd-like_sf"/>
</dbReference>
<dbReference type="Pfam" id="PF17997">
    <property type="entry name" value="Cry1Ac_D5"/>
    <property type="match status" value="2"/>
</dbReference>
<evidence type="ECO:0000313" key="3">
    <source>
        <dbReference type="EMBL" id="ARJ25664.1"/>
    </source>
</evidence>
<dbReference type="Gene3D" id="2.60.120.260">
    <property type="entry name" value="Galactose-binding domain-like"/>
    <property type="match status" value="1"/>
</dbReference>
<feature type="domain" description="Cry1Ac-like" evidence="2">
    <location>
        <begin position="365"/>
        <end position="443"/>
    </location>
</feature>
<dbReference type="InterPro" id="IPR041587">
    <property type="entry name" value="Cry_V"/>
</dbReference>
<keyword evidence="3" id="KW-0614">Plasmid</keyword>
<dbReference type="SUPFAM" id="SSF49785">
    <property type="entry name" value="Galactose-binding domain-like"/>
    <property type="match status" value="1"/>
</dbReference>
<dbReference type="Pfam" id="PF21463">
    <property type="entry name" value="Cry1Ac_dom-VII"/>
    <property type="match status" value="1"/>
</dbReference>
<dbReference type="RefSeq" id="WP_085313391.1">
    <property type="nucleotide sequence ID" value="NZ_CP020745.1"/>
</dbReference>
<accession>A0A1W6AIM0</accession>
<dbReference type="AlphaFoldDB" id="A0A1W6AIM0"/>
<evidence type="ECO:0000259" key="1">
    <source>
        <dbReference type="Pfam" id="PF17997"/>
    </source>
</evidence>
<evidence type="ECO:0000259" key="2">
    <source>
        <dbReference type="Pfam" id="PF21463"/>
    </source>
</evidence>
<dbReference type="InterPro" id="IPR048645">
    <property type="entry name" value="Cry1Ac-like_dom-VII"/>
</dbReference>
<gene>
    <name evidence="3" type="ORF">B7492_31990</name>
</gene>
<protein>
    <submittedName>
        <fullName evidence="3">Pesticidial crystal protein</fullName>
    </submittedName>
</protein>
<organism evidence="3 4">
    <name type="scientific">Bacillus mycoides</name>
    <dbReference type="NCBI Taxonomy" id="1405"/>
    <lineage>
        <taxon>Bacteria</taxon>
        <taxon>Bacillati</taxon>
        <taxon>Bacillota</taxon>
        <taxon>Bacilli</taxon>
        <taxon>Bacillales</taxon>
        <taxon>Bacillaceae</taxon>
        <taxon>Bacillus</taxon>
        <taxon>Bacillus cereus group</taxon>
    </lineage>
</organism>
<proteinExistence type="predicted"/>
<geneLocation type="plasmid" evidence="3 4">
    <name>unnamed2</name>
</geneLocation>
<evidence type="ECO:0000313" key="4">
    <source>
        <dbReference type="Proteomes" id="UP000192932"/>
    </source>
</evidence>